<name>A0A0H2R6U6_9AGAM</name>
<keyword evidence="2" id="KW-0378">Hydrolase</keyword>
<dbReference type="InterPro" id="IPR000073">
    <property type="entry name" value="AB_hydrolase_1"/>
</dbReference>
<dbReference type="EMBL" id="KQ086162">
    <property type="protein sequence ID" value="KLO07077.1"/>
    <property type="molecule type" value="Genomic_DNA"/>
</dbReference>
<evidence type="ECO:0000259" key="1">
    <source>
        <dbReference type="Pfam" id="PF12697"/>
    </source>
</evidence>
<evidence type="ECO:0000313" key="2">
    <source>
        <dbReference type="EMBL" id="KLO07077.1"/>
    </source>
</evidence>
<dbReference type="SUPFAM" id="SSF53474">
    <property type="entry name" value="alpha/beta-Hydrolases"/>
    <property type="match status" value="1"/>
</dbReference>
<gene>
    <name evidence="2" type="ORF">SCHPADRAFT_894942</name>
</gene>
<organism evidence="2 3">
    <name type="scientific">Schizopora paradoxa</name>
    <dbReference type="NCBI Taxonomy" id="27342"/>
    <lineage>
        <taxon>Eukaryota</taxon>
        <taxon>Fungi</taxon>
        <taxon>Dikarya</taxon>
        <taxon>Basidiomycota</taxon>
        <taxon>Agaricomycotina</taxon>
        <taxon>Agaricomycetes</taxon>
        <taxon>Hymenochaetales</taxon>
        <taxon>Schizoporaceae</taxon>
        <taxon>Schizopora</taxon>
    </lineage>
</organism>
<dbReference type="InterPro" id="IPR050266">
    <property type="entry name" value="AB_hydrolase_sf"/>
</dbReference>
<dbReference type="PANTHER" id="PTHR43798:SF5">
    <property type="entry name" value="MONOACYLGLYCEROL LIPASE ABHD6"/>
    <property type="match status" value="1"/>
</dbReference>
<dbReference type="Proteomes" id="UP000053477">
    <property type="component" value="Unassembled WGS sequence"/>
</dbReference>
<dbReference type="GO" id="GO:0046464">
    <property type="term" value="P:acylglycerol catabolic process"/>
    <property type="evidence" value="ECO:0007669"/>
    <property type="project" value="TreeGrafter"/>
</dbReference>
<feature type="domain" description="AB hydrolase-1" evidence="1">
    <location>
        <begin position="29"/>
        <end position="273"/>
    </location>
</feature>
<dbReference type="OrthoDB" id="408373at2759"/>
<dbReference type="InterPro" id="IPR029058">
    <property type="entry name" value="AB_hydrolase_fold"/>
</dbReference>
<dbReference type="Gene3D" id="3.40.50.1820">
    <property type="entry name" value="alpha/beta hydrolase"/>
    <property type="match status" value="1"/>
</dbReference>
<dbReference type="AlphaFoldDB" id="A0A0H2R6U6"/>
<dbReference type="Pfam" id="PF12697">
    <property type="entry name" value="Abhydrolase_6"/>
    <property type="match status" value="1"/>
</dbReference>
<dbReference type="PANTHER" id="PTHR43798">
    <property type="entry name" value="MONOACYLGLYCEROL LIPASE"/>
    <property type="match status" value="1"/>
</dbReference>
<dbReference type="GO" id="GO:0047372">
    <property type="term" value="F:monoacylglycerol lipase activity"/>
    <property type="evidence" value="ECO:0007669"/>
    <property type="project" value="TreeGrafter"/>
</dbReference>
<sequence length="290" mass="31178">MTSDSKLVASSDGTKIYADSNGNSSKPALVFIHGFMLSAGVFDCLFADEKFTSEFHLIRYDLRGQGRSGQPKSAEGHVSKLYADDFAAVCDAFGSKKPYMVGWSYGCTVFADIAAHLPHDYLSGAIFICGPPYLGAVLEGIVTPDLATILPNLVSDTAPGAEHESAVSAFAGLLFTDTENVPWDIKWSWRGMGAIPPPSSFGFALVREIDAGPLIALGRKGFPLHVIGATDDGMINAQGVLAEVGKYFVKLTSFVVEKGSHAVFYQSRDVVVESITSYLFDYFSLPTVFE</sequence>
<proteinExistence type="predicted"/>
<dbReference type="GO" id="GO:0016020">
    <property type="term" value="C:membrane"/>
    <property type="evidence" value="ECO:0007669"/>
    <property type="project" value="TreeGrafter"/>
</dbReference>
<reference evidence="2 3" key="1">
    <citation type="submission" date="2015-04" db="EMBL/GenBank/DDBJ databases">
        <title>Complete genome sequence of Schizopora paradoxa KUC8140, a cosmopolitan wood degrader in East Asia.</title>
        <authorList>
            <consortium name="DOE Joint Genome Institute"/>
            <person name="Min B."/>
            <person name="Park H."/>
            <person name="Jang Y."/>
            <person name="Kim J.-J."/>
            <person name="Kim K.H."/>
            <person name="Pangilinan J."/>
            <person name="Lipzen A."/>
            <person name="Riley R."/>
            <person name="Grigoriev I.V."/>
            <person name="Spatafora J.W."/>
            <person name="Choi I.-G."/>
        </authorList>
    </citation>
    <scope>NUCLEOTIDE SEQUENCE [LARGE SCALE GENOMIC DNA]</scope>
    <source>
        <strain evidence="2 3">KUC8140</strain>
    </source>
</reference>
<protein>
    <submittedName>
        <fullName evidence="2">Alpha/beta-hydrolase</fullName>
    </submittedName>
</protein>
<keyword evidence="3" id="KW-1185">Reference proteome</keyword>
<dbReference type="STRING" id="27342.A0A0H2R6U6"/>
<evidence type="ECO:0000313" key="3">
    <source>
        <dbReference type="Proteomes" id="UP000053477"/>
    </source>
</evidence>
<accession>A0A0H2R6U6</accession>
<dbReference type="InParanoid" id="A0A0H2R6U6"/>